<organism evidence="3 4">
    <name type="scientific">Marinobacter metalliresistant</name>
    <dbReference type="NCBI Taxonomy" id="2961995"/>
    <lineage>
        <taxon>Bacteria</taxon>
        <taxon>Pseudomonadati</taxon>
        <taxon>Pseudomonadota</taxon>
        <taxon>Gammaproteobacteria</taxon>
        <taxon>Pseudomonadales</taxon>
        <taxon>Marinobacteraceae</taxon>
        <taxon>Marinobacter</taxon>
    </lineage>
</organism>
<evidence type="ECO:0000259" key="2">
    <source>
        <dbReference type="Pfam" id="PF13778"/>
    </source>
</evidence>
<keyword evidence="1" id="KW-0732">Signal</keyword>
<evidence type="ECO:0000256" key="1">
    <source>
        <dbReference type="ARBA" id="ARBA00022729"/>
    </source>
</evidence>
<accession>A0ABZ2W614</accession>
<protein>
    <submittedName>
        <fullName evidence="3">DUF4174 domain-containing protein</fullName>
    </submittedName>
</protein>
<dbReference type="RefSeq" id="WP_341582506.1">
    <property type="nucleotide sequence ID" value="NZ_CP101118.1"/>
</dbReference>
<dbReference type="InterPro" id="IPR025232">
    <property type="entry name" value="DUF4174"/>
</dbReference>
<dbReference type="Pfam" id="PF13778">
    <property type="entry name" value="DUF4174"/>
    <property type="match status" value="1"/>
</dbReference>
<reference evidence="3 4" key="1">
    <citation type="submission" date="2022-07" db="EMBL/GenBank/DDBJ databases">
        <title>A copper resistant bacterium isolated from sediment samples of deep sea hydrothermal areas.</title>
        <authorList>
            <person name="Zeng X."/>
        </authorList>
    </citation>
    <scope>NUCLEOTIDE SEQUENCE [LARGE SCALE GENOMIC DNA]</scope>
    <source>
        <strain evidence="4">CuT 6</strain>
    </source>
</reference>
<feature type="domain" description="DUF4174" evidence="2">
    <location>
        <begin position="33"/>
        <end position="142"/>
    </location>
</feature>
<name>A0ABZ2W614_9GAMM</name>
<proteinExistence type="predicted"/>
<dbReference type="EMBL" id="CP101118">
    <property type="protein sequence ID" value="WZF90203.1"/>
    <property type="molecule type" value="Genomic_DNA"/>
</dbReference>
<keyword evidence="4" id="KW-1185">Reference proteome</keyword>
<sequence length="152" mass="16875">MSFNIVATTRQATLTVVLSLITLTTHGADMNRLNDYQWKNRLILVQAASENGGEIETLRSARAEVDDRDIIWFVNTGADVVSNQKAVSGSLESDIKAVLDESRSYGRVLLIGKDGGIKSRESSLDLDAIFRRIDGMPMRIREMRTNRSSVSD</sequence>
<gene>
    <name evidence="3" type="ORF">NLK58_08445</name>
</gene>
<evidence type="ECO:0000313" key="4">
    <source>
        <dbReference type="Proteomes" id="UP001475781"/>
    </source>
</evidence>
<evidence type="ECO:0000313" key="3">
    <source>
        <dbReference type="EMBL" id="WZF90203.1"/>
    </source>
</evidence>
<dbReference type="Proteomes" id="UP001475781">
    <property type="component" value="Chromosome"/>
</dbReference>